<reference evidence="6 7" key="1">
    <citation type="submission" date="2018-07" db="EMBL/GenBank/DDBJ databases">
        <title>Complete genome sequence of Spiroplasma alleghenense PLHS-1 (ATCC 51752).</title>
        <authorList>
            <person name="Chou L."/>
            <person name="Lee T.-Y."/>
            <person name="Tsai Y.-M."/>
            <person name="Kuo C.-H."/>
        </authorList>
    </citation>
    <scope>NUCLEOTIDE SEQUENCE [LARGE SCALE GENOMIC DNA]</scope>
    <source>
        <strain evidence="6 7">PLHS-1</strain>
    </source>
</reference>
<keyword evidence="3 5" id="KW-1133">Transmembrane helix</keyword>
<keyword evidence="7" id="KW-1185">Reference proteome</keyword>
<dbReference type="Gene3D" id="1.20.1280.290">
    <property type="match status" value="1"/>
</dbReference>
<feature type="transmembrane region" description="Helical" evidence="5">
    <location>
        <begin position="37"/>
        <end position="57"/>
    </location>
</feature>
<evidence type="ECO:0000256" key="3">
    <source>
        <dbReference type="ARBA" id="ARBA00022989"/>
    </source>
</evidence>
<dbReference type="OrthoDB" id="390082at2"/>
<comment type="subcellular location">
    <subcellularLocation>
        <location evidence="1">Membrane</location>
        <topology evidence="1">Multi-pass membrane protein</topology>
    </subcellularLocation>
</comment>
<proteinExistence type="predicted"/>
<dbReference type="KEGG" id="salx:SALLE_v1c10060"/>
<feature type="transmembrane region" description="Helical" evidence="5">
    <location>
        <begin position="7"/>
        <end position="25"/>
    </location>
</feature>
<organism evidence="6 7">
    <name type="scientific">Spiroplasma alleghenense</name>
    <dbReference type="NCBI Taxonomy" id="216931"/>
    <lineage>
        <taxon>Bacteria</taxon>
        <taxon>Bacillati</taxon>
        <taxon>Mycoplasmatota</taxon>
        <taxon>Mollicutes</taxon>
        <taxon>Entomoplasmatales</taxon>
        <taxon>Spiroplasmataceae</taxon>
        <taxon>Spiroplasma</taxon>
    </lineage>
</organism>
<dbReference type="AlphaFoldDB" id="A0A345Z4Z7"/>
<dbReference type="GO" id="GO:0016020">
    <property type="term" value="C:membrane"/>
    <property type="evidence" value="ECO:0007669"/>
    <property type="project" value="UniProtKB-SubCell"/>
</dbReference>
<name>A0A345Z4Z7_9MOLU</name>
<dbReference type="Proteomes" id="UP000254792">
    <property type="component" value="Chromosome"/>
</dbReference>
<evidence type="ECO:0000313" key="6">
    <source>
        <dbReference type="EMBL" id="AXK51676.1"/>
    </source>
</evidence>
<accession>A0A345Z4Z7</accession>
<sequence>MNIAIEVIGWIGFTTASLLLIPQVIKTIKTNDTSTISTSMFIVGLINFTTWTIYGFLIASPQIYIANIIAVTCNIIILGYIIKNHYKAKKAKNNEINNNI</sequence>
<evidence type="ECO:0000256" key="5">
    <source>
        <dbReference type="SAM" id="Phobius"/>
    </source>
</evidence>
<gene>
    <name evidence="6" type="ORF">SALLE_v1c10060</name>
</gene>
<dbReference type="InterPro" id="IPR006603">
    <property type="entry name" value="PQ-loop_rpt"/>
</dbReference>
<evidence type="ECO:0000313" key="7">
    <source>
        <dbReference type="Proteomes" id="UP000254792"/>
    </source>
</evidence>
<dbReference type="EMBL" id="CP031376">
    <property type="protein sequence ID" value="AXK51676.1"/>
    <property type="molecule type" value="Genomic_DNA"/>
</dbReference>
<feature type="transmembrane region" description="Helical" evidence="5">
    <location>
        <begin position="63"/>
        <end position="82"/>
    </location>
</feature>
<keyword evidence="4 5" id="KW-0472">Membrane</keyword>
<dbReference type="RefSeq" id="WP_115558568.1">
    <property type="nucleotide sequence ID" value="NZ_CP031376.1"/>
</dbReference>
<evidence type="ECO:0000256" key="1">
    <source>
        <dbReference type="ARBA" id="ARBA00004141"/>
    </source>
</evidence>
<dbReference type="Pfam" id="PF04193">
    <property type="entry name" value="PQ-loop"/>
    <property type="match status" value="1"/>
</dbReference>
<keyword evidence="2 5" id="KW-0812">Transmembrane</keyword>
<evidence type="ECO:0000256" key="4">
    <source>
        <dbReference type="ARBA" id="ARBA00023136"/>
    </source>
</evidence>
<protein>
    <submittedName>
        <fullName evidence="6">MtN3 and saliva related transmembrane protein</fullName>
    </submittedName>
</protein>
<evidence type="ECO:0000256" key="2">
    <source>
        <dbReference type="ARBA" id="ARBA00022692"/>
    </source>
</evidence>